<dbReference type="OrthoDB" id="2420415at2759"/>
<dbReference type="Proteomes" id="UP000000600">
    <property type="component" value="Unassembled WGS sequence"/>
</dbReference>
<dbReference type="GO" id="GO:1904293">
    <property type="term" value="P:negative regulation of ERAD pathway"/>
    <property type="evidence" value="ECO:0000318"/>
    <property type="project" value="GO_Central"/>
</dbReference>
<dbReference type="PANTHER" id="PTHR43982:SF1">
    <property type="entry name" value="UBIQUITIN CARBOXYL-TERMINAL HYDROLASE 14"/>
    <property type="match status" value="1"/>
</dbReference>
<gene>
    <name evidence="9" type="ORF">GSPATT00025036001</name>
</gene>
<dbReference type="GO" id="GO:0016579">
    <property type="term" value="P:protein deubiquitination"/>
    <property type="evidence" value="ECO:0007669"/>
    <property type="project" value="InterPro"/>
</dbReference>
<dbReference type="GO" id="GO:0043161">
    <property type="term" value="P:proteasome-mediated ubiquitin-dependent protein catabolic process"/>
    <property type="evidence" value="ECO:0007669"/>
    <property type="project" value="InterPro"/>
</dbReference>
<dbReference type="InterPro" id="IPR001394">
    <property type="entry name" value="Peptidase_C19_UCH"/>
</dbReference>
<evidence type="ECO:0000256" key="5">
    <source>
        <dbReference type="ARBA" id="ARBA00022801"/>
    </source>
</evidence>
<feature type="coiled-coil region" evidence="7">
    <location>
        <begin position="313"/>
        <end position="340"/>
    </location>
</feature>
<accession>A0EAI6</accession>
<dbReference type="InterPro" id="IPR028889">
    <property type="entry name" value="USP"/>
</dbReference>
<dbReference type="PANTHER" id="PTHR43982">
    <property type="entry name" value="UBIQUITIN CARBOXYL-TERMINAL HYDROLASE"/>
    <property type="match status" value="1"/>
</dbReference>
<name>A0EAI6_PARTE</name>
<dbReference type="AlphaFoldDB" id="A0EAI6"/>
<evidence type="ECO:0000256" key="3">
    <source>
        <dbReference type="ARBA" id="ARBA00022670"/>
    </source>
</evidence>
<dbReference type="STRING" id="5888.A0EAI6"/>
<keyword evidence="6" id="KW-0788">Thiol protease</keyword>
<comment type="catalytic activity">
    <reaction evidence="1">
        <text>Thiol-dependent hydrolysis of ester, thioester, amide, peptide and isopeptide bonds formed by the C-terminal Gly of ubiquitin (a 76-residue protein attached to proteins as an intracellular targeting signal).</text>
        <dbReference type="EC" id="3.4.19.12"/>
    </reaction>
</comment>
<dbReference type="EC" id="3.4.19.12" evidence="2"/>
<dbReference type="OMA" id="QYRIHSI"/>
<evidence type="ECO:0000256" key="1">
    <source>
        <dbReference type="ARBA" id="ARBA00000707"/>
    </source>
</evidence>
<protein>
    <recommendedName>
        <fullName evidence="2">ubiquitinyl hydrolase 1</fullName>
        <ecNumber evidence="2">3.4.19.12</ecNumber>
    </recommendedName>
</protein>
<keyword evidence="3" id="KW-0645">Protease</keyword>
<dbReference type="PROSITE" id="PS50235">
    <property type="entry name" value="USP_3"/>
    <property type="match status" value="1"/>
</dbReference>
<evidence type="ECO:0000256" key="7">
    <source>
        <dbReference type="SAM" id="Coils"/>
    </source>
</evidence>
<keyword evidence="7" id="KW-0175">Coiled coil</keyword>
<proteinExistence type="predicted"/>
<keyword evidence="4" id="KW-0833">Ubl conjugation pathway</keyword>
<dbReference type="RefSeq" id="XP_001459700.1">
    <property type="nucleotide sequence ID" value="XM_001459663.1"/>
</dbReference>
<reference evidence="9 10" key="1">
    <citation type="journal article" date="2006" name="Nature">
        <title>Global trends of whole-genome duplications revealed by the ciliate Paramecium tetraurelia.</title>
        <authorList>
            <consortium name="Genoscope"/>
            <person name="Aury J.-M."/>
            <person name="Jaillon O."/>
            <person name="Duret L."/>
            <person name="Noel B."/>
            <person name="Jubin C."/>
            <person name="Porcel B.M."/>
            <person name="Segurens B."/>
            <person name="Daubin V."/>
            <person name="Anthouard V."/>
            <person name="Aiach N."/>
            <person name="Arnaiz O."/>
            <person name="Billaut A."/>
            <person name="Beisson J."/>
            <person name="Blanc I."/>
            <person name="Bouhouche K."/>
            <person name="Camara F."/>
            <person name="Duharcourt S."/>
            <person name="Guigo R."/>
            <person name="Gogendeau D."/>
            <person name="Katinka M."/>
            <person name="Keller A.-M."/>
            <person name="Kissmehl R."/>
            <person name="Klotz C."/>
            <person name="Koll F."/>
            <person name="Le Moue A."/>
            <person name="Lepere C."/>
            <person name="Malinsky S."/>
            <person name="Nowacki M."/>
            <person name="Nowak J.K."/>
            <person name="Plattner H."/>
            <person name="Poulain J."/>
            <person name="Ruiz F."/>
            <person name="Serrano V."/>
            <person name="Zagulski M."/>
            <person name="Dessen P."/>
            <person name="Betermier M."/>
            <person name="Weissenbach J."/>
            <person name="Scarpelli C."/>
            <person name="Schachter V."/>
            <person name="Sperling L."/>
            <person name="Meyer E."/>
            <person name="Cohen J."/>
            <person name="Wincker P."/>
        </authorList>
    </citation>
    <scope>NUCLEOTIDE SEQUENCE [LARGE SCALE GENOMIC DNA]</scope>
    <source>
        <strain evidence="9 10">Stock d4-2</strain>
    </source>
</reference>
<dbReference type="KEGG" id="ptm:GSPATT00025036001"/>
<evidence type="ECO:0000256" key="2">
    <source>
        <dbReference type="ARBA" id="ARBA00012759"/>
    </source>
</evidence>
<dbReference type="Gene3D" id="3.90.70.10">
    <property type="entry name" value="Cysteine proteinases"/>
    <property type="match status" value="2"/>
</dbReference>
<dbReference type="eggNOG" id="KOG4598">
    <property type="taxonomic scope" value="Eukaryota"/>
</dbReference>
<evidence type="ECO:0000313" key="9">
    <source>
        <dbReference type="EMBL" id="CAK92303.1"/>
    </source>
</evidence>
<dbReference type="HOGENOM" id="CLU_525296_0_0_1"/>
<dbReference type="InterPro" id="IPR038765">
    <property type="entry name" value="Papain-like_cys_pep_sf"/>
</dbReference>
<dbReference type="SUPFAM" id="SSF54001">
    <property type="entry name" value="Cysteine proteinases"/>
    <property type="match status" value="1"/>
</dbReference>
<evidence type="ECO:0000256" key="4">
    <source>
        <dbReference type="ARBA" id="ARBA00022786"/>
    </source>
</evidence>
<dbReference type="EMBL" id="CT868667">
    <property type="protein sequence ID" value="CAK92303.1"/>
    <property type="molecule type" value="Genomic_DNA"/>
</dbReference>
<dbReference type="Pfam" id="PF00443">
    <property type="entry name" value="UCH"/>
    <property type="match status" value="1"/>
</dbReference>
<sequence>MQSVPDQIIIACKEMGYGEMNIRKCWDLAKGDQVKFETYLWEGYVEPPVQKDDNLNVNITNYLKKNGLLQTNYFQQIQKDSLQEHKLYQRTSRLRGKDQYVGLANIGNTCSINSILQYCHQIPQLFKLSIECQNGEKDMYHKFILNMQSLFLQLIASNLEYVNPQQALNTMCWDAQEQQYIGVQQDIVEIFNLILNKFDKSIRRLHLQNLMATNVQRVELFGNQQMNELFQIVFMNDNNQKEYHPNLVATLNHKNIRTFLLKEFANKILELPKFLRISVNRINFRNRAIVKSNDEFIIDNLLNLEICMYNNNNANKKEQISILQNQINELQKDIQKFRQQHSCLVGVLKIYEDEGIFWDLIVYLKKKIDGLLSQIKIKEEQYKQQSSIINQQQSSSKFQYRIHSIVVHFGSAWEGHNYIYIYNFFLEKWMKYNDISVNLVSEHQVQNDSKTYGQLVTYVDQEMIPQLKAHYQFIQNVGNTVVQQPNRDLTKMAELSYIPQNILASVTEKNRQNLGNQCR</sequence>
<dbReference type="GeneID" id="5045485"/>
<dbReference type="InParanoid" id="A0EAI6"/>
<dbReference type="GO" id="GO:0004843">
    <property type="term" value="F:cysteine-type deubiquitinase activity"/>
    <property type="evidence" value="ECO:0000318"/>
    <property type="project" value="GO_Central"/>
</dbReference>
<evidence type="ECO:0000256" key="6">
    <source>
        <dbReference type="ARBA" id="ARBA00022807"/>
    </source>
</evidence>
<dbReference type="InterPro" id="IPR044635">
    <property type="entry name" value="UBP14-like"/>
</dbReference>
<evidence type="ECO:0000259" key="8">
    <source>
        <dbReference type="PROSITE" id="PS50235"/>
    </source>
</evidence>
<evidence type="ECO:0000313" key="10">
    <source>
        <dbReference type="Proteomes" id="UP000000600"/>
    </source>
</evidence>
<keyword evidence="5" id="KW-0378">Hydrolase</keyword>
<dbReference type="GO" id="GO:0070628">
    <property type="term" value="F:proteasome binding"/>
    <property type="evidence" value="ECO:0000318"/>
    <property type="project" value="GO_Central"/>
</dbReference>
<feature type="domain" description="USP" evidence="8">
    <location>
        <begin position="101"/>
        <end position="461"/>
    </location>
</feature>
<organism evidence="9 10">
    <name type="scientific">Paramecium tetraurelia</name>
    <dbReference type="NCBI Taxonomy" id="5888"/>
    <lineage>
        <taxon>Eukaryota</taxon>
        <taxon>Sar</taxon>
        <taxon>Alveolata</taxon>
        <taxon>Ciliophora</taxon>
        <taxon>Intramacronucleata</taxon>
        <taxon>Oligohymenophorea</taxon>
        <taxon>Peniculida</taxon>
        <taxon>Parameciidae</taxon>
        <taxon>Paramecium</taxon>
    </lineage>
</organism>
<keyword evidence="10" id="KW-1185">Reference proteome</keyword>